<protein>
    <submittedName>
        <fullName evidence="3">Helicase-associated domain-containing protein</fullName>
    </submittedName>
</protein>
<evidence type="ECO:0000313" key="3">
    <source>
        <dbReference type="EMBL" id="MDD9207332.1"/>
    </source>
</evidence>
<sequence length="761" mass="79653">MTQTWTATGEELVRALAGRPDAELVRLLGVRPDLATPAPSSMTALAARAATRPSVERALALLDRFGLTVVESLAALSATGRPTASGVAAALAVPEGAVAEVMDRLIELALLVDGAPVPAVVEAVGPHPAGLGPPLSELPRSDDAADPPPAPTTPDQLADLLRSAPPEAGRTLAELRWGPPVVTPDGDRPGASWLLEHGVLRPLSGTQLALPLEVGLAARDGRTHREVQRTPPTTELPQRPAAVVAAEGTRAAEEVVRLVATLLAVWQQEPPVALRNGGLGVRELRRAAAVLEIRQHDAATVVELMGMAGLVAPYETGEESLWAPTLGAETWADEALGVQWARLAGAWLSSARTPWLVGTRNDQGTLRAALDPSLERGWARRLRHRLLTTLAALPARSAPGAAELAEVLRWHAPRATPPQPAVAAVLAEATILGVVGAGALTDAGRALTEGEDAAAALEKDLPEPVSEILVQGDLTGVVPGRPAPELGALLGHATETESRGSALTVRFTPASVHRALDAGLSGEELLEALRRYSRTPLPQPLEYLVTDTARRHGQVRVGAATSYVRLQDPGTAGELQGHPDLAVLQLRPIAPTVLVSSARPAELLEALRAAGVAPVLEGPEGSVATVPSAVGRAGVRAPAGRGRRSAEAPVRVRRPGPEDLAELVRRMRTGEERARRSAEQHASGVLARTDPVHALAVLREATRAGAQVDLVIVGATGRAERRRVQPLSVDAGRVRMRDTDRDAEITVAVHRIQAVAPVQPA</sequence>
<dbReference type="GO" id="GO:0004386">
    <property type="term" value="F:helicase activity"/>
    <property type="evidence" value="ECO:0007669"/>
    <property type="project" value="UniProtKB-KW"/>
</dbReference>
<keyword evidence="3" id="KW-0547">Nucleotide-binding</keyword>
<evidence type="ECO:0000313" key="4">
    <source>
        <dbReference type="Proteomes" id="UP001165561"/>
    </source>
</evidence>
<evidence type="ECO:0000259" key="2">
    <source>
        <dbReference type="Pfam" id="PF13625"/>
    </source>
</evidence>
<gene>
    <name evidence="3" type="ORF">PU560_12770</name>
</gene>
<keyword evidence="4" id="KW-1185">Reference proteome</keyword>
<keyword evidence="3" id="KW-0347">Helicase</keyword>
<reference evidence="3" key="1">
    <citation type="submission" date="2023-02" db="EMBL/GenBank/DDBJ databases">
        <title>Georgenia sp.10Sc9-8, isolated from a soil sample collected from the Taklamakan desert.</title>
        <authorList>
            <person name="Liu S."/>
        </authorList>
    </citation>
    <scope>NUCLEOTIDE SEQUENCE</scope>
    <source>
        <strain evidence="3">10Sc9-8</strain>
    </source>
</reference>
<dbReference type="Pfam" id="PF13625">
    <property type="entry name" value="Helicase_C_3"/>
    <property type="match status" value="1"/>
</dbReference>
<dbReference type="Proteomes" id="UP001165561">
    <property type="component" value="Unassembled WGS sequence"/>
</dbReference>
<name>A0ABT5TZ43_9MICO</name>
<keyword evidence="3" id="KW-0378">Hydrolase</keyword>
<accession>A0ABT5TZ43</accession>
<keyword evidence="3" id="KW-0067">ATP-binding</keyword>
<dbReference type="EMBL" id="JARACI010001086">
    <property type="protein sequence ID" value="MDD9207332.1"/>
    <property type="molecule type" value="Genomic_DNA"/>
</dbReference>
<dbReference type="InterPro" id="IPR032830">
    <property type="entry name" value="XPB/Ssl2_N"/>
</dbReference>
<feature type="region of interest" description="Disordered" evidence="1">
    <location>
        <begin position="128"/>
        <end position="155"/>
    </location>
</feature>
<comment type="caution">
    <text evidence="3">The sequence shown here is derived from an EMBL/GenBank/DDBJ whole genome shotgun (WGS) entry which is preliminary data.</text>
</comment>
<organism evidence="3 4">
    <name type="scientific">Georgenia halotolerans</name>
    <dbReference type="NCBI Taxonomy" id="3028317"/>
    <lineage>
        <taxon>Bacteria</taxon>
        <taxon>Bacillati</taxon>
        <taxon>Actinomycetota</taxon>
        <taxon>Actinomycetes</taxon>
        <taxon>Micrococcales</taxon>
        <taxon>Bogoriellaceae</taxon>
        <taxon>Georgenia</taxon>
    </lineage>
</organism>
<evidence type="ECO:0000256" key="1">
    <source>
        <dbReference type="SAM" id="MobiDB-lite"/>
    </source>
</evidence>
<feature type="domain" description="Helicase XPB/Ssl2 N-terminal" evidence="2">
    <location>
        <begin position="468"/>
        <end position="589"/>
    </location>
</feature>
<proteinExistence type="predicted"/>